<evidence type="ECO:0000259" key="4">
    <source>
        <dbReference type="PROSITE" id="PS50893"/>
    </source>
</evidence>
<dbReference type="PROSITE" id="PS50893">
    <property type="entry name" value="ABC_TRANSPORTER_2"/>
    <property type="match status" value="1"/>
</dbReference>
<dbReference type="Pfam" id="PF00005">
    <property type="entry name" value="ABC_tran"/>
    <property type="match status" value="1"/>
</dbReference>
<evidence type="ECO:0000256" key="2">
    <source>
        <dbReference type="ARBA" id="ARBA00022741"/>
    </source>
</evidence>
<dbReference type="PANTHER" id="PTHR42788">
    <property type="entry name" value="TAURINE IMPORT ATP-BINDING PROTEIN-RELATED"/>
    <property type="match status" value="1"/>
</dbReference>
<keyword evidence="1" id="KW-0813">Transport</keyword>
<dbReference type="InterPro" id="IPR017871">
    <property type="entry name" value="ABC_transporter-like_CS"/>
</dbReference>
<dbReference type="PANTHER" id="PTHR42788:SF13">
    <property type="entry name" value="ALIPHATIC SULFONATES IMPORT ATP-BINDING PROTEIN SSUB"/>
    <property type="match status" value="1"/>
</dbReference>
<accession>A0A3B1CKE9</accession>
<dbReference type="AlphaFoldDB" id="A0A3B1CKE9"/>
<dbReference type="PROSITE" id="PS00211">
    <property type="entry name" value="ABC_TRANSPORTER_1"/>
    <property type="match status" value="1"/>
</dbReference>
<dbReference type="EMBL" id="UOGB01000084">
    <property type="protein sequence ID" value="VAX17237.1"/>
    <property type="molecule type" value="Genomic_DNA"/>
</dbReference>
<organism evidence="5">
    <name type="scientific">hydrothermal vent metagenome</name>
    <dbReference type="NCBI Taxonomy" id="652676"/>
    <lineage>
        <taxon>unclassified sequences</taxon>
        <taxon>metagenomes</taxon>
        <taxon>ecological metagenomes</taxon>
    </lineage>
</organism>
<feature type="domain" description="ABC transporter" evidence="4">
    <location>
        <begin position="16"/>
        <end position="267"/>
    </location>
</feature>
<dbReference type="InterPro" id="IPR027417">
    <property type="entry name" value="P-loop_NTPase"/>
</dbReference>
<keyword evidence="3 5" id="KW-0067">ATP-binding</keyword>
<dbReference type="InterPro" id="IPR003439">
    <property type="entry name" value="ABC_transporter-like_ATP-bd"/>
</dbReference>
<evidence type="ECO:0000313" key="5">
    <source>
        <dbReference type="EMBL" id="VAX17237.1"/>
    </source>
</evidence>
<reference evidence="5" key="1">
    <citation type="submission" date="2018-06" db="EMBL/GenBank/DDBJ databases">
        <authorList>
            <person name="Zhirakovskaya E."/>
        </authorList>
    </citation>
    <scope>NUCLEOTIDE SEQUENCE</scope>
</reference>
<dbReference type="SUPFAM" id="SSF52540">
    <property type="entry name" value="P-loop containing nucleoside triphosphate hydrolases"/>
    <property type="match status" value="1"/>
</dbReference>
<name>A0A3B1CKE9_9ZZZZ</name>
<dbReference type="Gene3D" id="3.40.50.300">
    <property type="entry name" value="P-loop containing nucleotide triphosphate hydrolases"/>
    <property type="match status" value="1"/>
</dbReference>
<gene>
    <name evidence="5" type="ORF">MNBD_NITROSPINAE03-1672</name>
</gene>
<keyword evidence="2" id="KW-0547">Nucleotide-binding</keyword>
<proteinExistence type="predicted"/>
<dbReference type="InterPro" id="IPR050166">
    <property type="entry name" value="ABC_transporter_ATP-bind"/>
</dbReference>
<dbReference type="GO" id="GO:0005524">
    <property type="term" value="F:ATP binding"/>
    <property type="evidence" value="ECO:0007669"/>
    <property type="project" value="UniProtKB-KW"/>
</dbReference>
<protein>
    <submittedName>
        <fullName evidence="5">Nitrate ABC transporter, ATP-binding protein</fullName>
    </submittedName>
</protein>
<sequence>MRGETDNSFGPGSHVVEIKDIKKSFYVYVDEGQTVLSEKRRWFSRKKPGELVAIKSFTLDVDHGEFVALLGPSGCGKSTLLRILAGFETPTGGTAKFKGNLINGPDPQRAMVFQSERAVFPWLTVEGNIGLGPKLQGMGKKARKEAVAKTIELVELKGFEKAYPKTLSGGMLQRVAVARAIVNHPELLLMDEPFGALDAQTRNHLQDHVVKIWQSIEQTIIFVTHDIEEAVYLANKVIVFTARPGEIKEVVSVNLPHPRDRTSEEFIGLRNHCTRLIRDKHPEG</sequence>
<dbReference type="GO" id="GO:0016887">
    <property type="term" value="F:ATP hydrolysis activity"/>
    <property type="evidence" value="ECO:0007669"/>
    <property type="project" value="InterPro"/>
</dbReference>
<evidence type="ECO:0000256" key="3">
    <source>
        <dbReference type="ARBA" id="ARBA00022840"/>
    </source>
</evidence>
<evidence type="ECO:0000256" key="1">
    <source>
        <dbReference type="ARBA" id="ARBA00022448"/>
    </source>
</evidence>
<dbReference type="CDD" id="cd03293">
    <property type="entry name" value="ABC_NrtD_SsuB_transporters"/>
    <property type="match status" value="1"/>
</dbReference>
<dbReference type="SMART" id="SM00382">
    <property type="entry name" value="AAA"/>
    <property type="match status" value="1"/>
</dbReference>
<dbReference type="InterPro" id="IPR003593">
    <property type="entry name" value="AAA+_ATPase"/>
</dbReference>